<feature type="chain" id="PRO_5009105270" evidence="2">
    <location>
        <begin position="25"/>
        <end position="363"/>
    </location>
</feature>
<dbReference type="GO" id="GO:0005975">
    <property type="term" value="P:carbohydrate metabolic process"/>
    <property type="evidence" value="ECO:0007669"/>
    <property type="project" value="InterPro"/>
</dbReference>
<dbReference type="InterPro" id="IPR052043">
    <property type="entry name" value="PolySaccharide_Degr_Enz"/>
</dbReference>
<sequence length="363" mass="41164">MRSRLTLLLALLLPVALPAAPDRAGVLTVMERAADWQLANPSEKWTPLIWHNAAFYTGVMALNKVSTSPRFHDAMMALGEKHGWQLAPRPYHADDHAVGQTYAELFFKHREPRMIAPMRASFDYILAHQPDDNLEFDREKNPTRLDRWSWCDALFMAPPAWVRLWKATGDVRYLDFAVTKWWVTSDFLYDRDEQLYFRDSTIFAKREPNGKKVFWSRGNGWVMAGLVRMLELLPADHPSRPKFVAQFQEMAAAVLRCQQPDGLWRASLLDASAYPMQETSGSGFFCYALAWGVNEGLLPREPYAAAALKTWAALETFVQPDGMLTHVQPVGFTPVTFDANHTEPYGVGALLLAGSEIHRLLTP</sequence>
<dbReference type="OrthoDB" id="258246at2"/>
<evidence type="ECO:0000313" key="4">
    <source>
        <dbReference type="Proteomes" id="UP000095228"/>
    </source>
</evidence>
<dbReference type="Pfam" id="PF07470">
    <property type="entry name" value="Glyco_hydro_88"/>
    <property type="match status" value="1"/>
</dbReference>
<organism evidence="3 4">
    <name type="scientific">Lacunisphaera limnophila</name>
    <dbReference type="NCBI Taxonomy" id="1838286"/>
    <lineage>
        <taxon>Bacteria</taxon>
        <taxon>Pseudomonadati</taxon>
        <taxon>Verrucomicrobiota</taxon>
        <taxon>Opitutia</taxon>
        <taxon>Opitutales</taxon>
        <taxon>Opitutaceae</taxon>
        <taxon>Lacunisphaera</taxon>
    </lineage>
</organism>
<dbReference type="KEGG" id="obg:Verru16b_01546"/>
<keyword evidence="3" id="KW-0326">Glycosidase</keyword>
<dbReference type="InterPro" id="IPR012341">
    <property type="entry name" value="6hp_glycosidase-like_sf"/>
</dbReference>
<name>A0A1D8AUB3_9BACT</name>
<dbReference type="PANTHER" id="PTHR33886:SF8">
    <property type="entry name" value="UNSATURATED RHAMNOGALACTURONAN HYDROLASE (EUROFUNG)"/>
    <property type="match status" value="1"/>
</dbReference>
<evidence type="ECO:0000256" key="2">
    <source>
        <dbReference type="SAM" id="SignalP"/>
    </source>
</evidence>
<keyword evidence="2" id="KW-0732">Signal</keyword>
<dbReference type="Proteomes" id="UP000095228">
    <property type="component" value="Chromosome"/>
</dbReference>
<dbReference type="GO" id="GO:0102211">
    <property type="term" value="F:unsaturated rhamnogalacturonyl hydrolase activity"/>
    <property type="evidence" value="ECO:0007669"/>
    <property type="project" value="UniProtKB-EC"/>
</dbReference>
<keyword evidence="4" id="KW-1185">Reference proteome</keyword>
<dbReference type="AlphaFoldDB" id="A0A1D8AUB3"/>
<dbReference type="PATRIC" id="fig|1838286.3.peg.1563"/>
<dbReference type="SUPFAM" id="SSF48208">
    <property type="entry name" value="Six-hairpin glycosidases"/>
    <property type="match status" value="1"/>
</dbReference>
<protein>
    <submittedName>
        <fullName evidence="3">Unsaturated rhamnogalacturonyl hydrolase YteR</fullName>
        <ecNumber evidence="3">3.2.1.172</ecNumber>
    </submittedName>
</protein>
<evidence type="ECO:0000256" key="1">
    <source>
        <dbReference type="ARBA" id="ARBA00022801"/>
    </source>
</evidence>
<evidence type="ECO:0000313" key="3">
    <source>
        <dbReference type="EMBL" id="AOS44484.1"/>
    </source>
</evidence>
<dbReference type="InterPro" id="IPR008928">
    <property type="entry name" value="6-hairpin_glycosidase_sf"/>
</dbReference>
<dbReference type="InterPro" id="IPR010905">
    <property type="entry name" value="Glyco_hydro_88"/>
</dbReference>
<dbReference type="PANTHER" id="PTHR33886">
    <property type="entry name" value="UNSATURATED RHAMNOGALACTURONAN HYDROLASE (EUROFUNG)"/>
    <property type="match status" value="1"/>
</dbReference>
<feature type="signal peptide" evidence="2">
    <location>
        <begin position="1"/>
        <end position="24"/>
    </location>
</feature>
<dbReference type="Gene3D" id="1.50.10.10">
    <property type="match status" value="1"/>
</dbReference>
<dbReference type="EMBL" id="CP016094">
    <property type="protein sequence ID" value="AOS44484.1"/>
    <property type="molecule type" value="Genomic_DNA"/>
</dbReference>
<dbReference type="STRING" id="1838286.Verru16b_01546"/>
<reference evidence="3 4" key="1">
    <citation type="submission" date="2016-06" db="EMBL/GenBank/DDBJ databases">
        <title>Three novel species with peptidoglycan cell walls form the new genus Lacunisphaera gen. nov. in the family Opitutaceae of the verrucomicrobial subdivision 4.</title>
        <authorList>
            <person name="Rast P."/>
            <person name="Gloeckner I."/>
            <person name="Jogler M."/>
            <person name="Boedeker C."/>
            <person name="Jeske O."/>
            <person name="Wiegand S."/>
            <person name="Reinhardt R."/>
            <person name="Schumann P."/>
            <person name="Rohde M."/>
            <person name="Spring S."/>
            <person name="Gloeckner F.O."/>
            <person name="Jogler C."/>
        </authorList>
    </citation>
    <scope>NUCLEOTIDE SEQUENCE [LARGE SCALE GENOMIC DNA]</scope>
    <source>
        <strain evidence="3 4">IG16b</strain>
    </source>
</reference>
<proteinExistence type="predicted"/>
<dbReference type="RefSeq" id="WP_069961728.1">
    <property type="nucleotide sequence ID" value="NZ_CP016094.1"/>
</dbReference>
<dbReference type="EC" id="3.2.1.172" evidence="3"/>
<gene>
    <name evidence="3" type="primary">yteR_2</name>
    <name evidence="3" type="ORF">Verru16b_01546</name>
</gene>
<keyword evidence="1 3" id="KW-0378">Hydrolase</keyword>
<accession>A0A1D8AUB3</accession>